<accession>A0A2T0MZL3</accession>
<dbReference type="EMBL" id="PVNG01000008">
    <property type="protein sequence ID" value="PRX64798.1"/>
    <property type="molecule type" value="Genomic_DNA"/>
</dbReference>
<keyword evidence="1" id="KW-0812">Transmembrane</keyword>
<evidence type="ECO:0000313" key="3">
    <source>
        <dbReference type="Proteomes" id="UP000238312"/>
    </source>
</evidence>
<proteinExistence type="predicted"/>
<dbReference type="RefSeq" id="WP_106241420.1">
    <property type="nucleotide sequence ID" value="NZ_JBFAIB010000032.1"/>
</dbReference>
<dbReference type="Proteomes" id="UP000238312">
    <property type="component" value="Unassembled WGS sequence"/>
</dbReference>
<feature type="transmembrane region" description="Helical" evidence="1">
    <location>
        <begin position="65"/>
        <end position="85"/>
    </location>
</feature>
<sequence length="137" mass="14363">MRWVLYAAGAALVGLGFTGLFLDSAPIGWALWFGGVAVAHDGILAPVVLLIGLALRRTGRAARAAAIVAGTVTLATLPTVLALGRRTDNPSILPLDYVRNLLLLLGLLALAALAPRLWNAVRPKRGGRTPEPSDPDR</sequence>
<keyword evidence="1" id="KW-0472">Membrane</keyword>
<feature type="transmembrane region" description="Helical" evidence="1">
    <location>
        <begin position="97"/>
        <end position="118"/>
    </location>
</feature>
<evidence type="ECO:0000313" key="2">
    <source>
        <dbReference type="EMBL" id="PRX64798.1"/>
    </source>
</evidence>
<keyword evidence="1" id="KW-1133">Transmembrane helix</keyword>
<reference evidence="2 3" key="1">
    <citation type="submission" date="2018-03" db="EMBL/GenBank/DDBJ databases">
        <title>Genomic Encyclopedia of Type Strains, Phase III (KMG-III): the genomes of soil and plant-associated and newly described type strains.</title>
        <authorList>
            <person name="Whitman W."/>
        </authorList>
    </citation>
    <scope>NUCLEOTIDE SEQUENCE [LARGE SCALE GENOMIC DNA]</scope>
    <source>
        <strain evidence="2 3">CGMCC 4.7104</strain>
    </source>
</reference>
<organism evidence="2 3">
    <name type="scientific">Nonomuraea fuscirosea</name>
    <dbReference type="NCBI Taxonomy" id="1291556"/>
    <lineage>
        <taxon>Bacteria</taxon>
        <taxon>Bacillati</taxon>
        <taxon>Actinomycetota</taxon>
        <taxon>Actinomycetes</taxon>
        <taxon>Streptosporangiales</taxon>
        <taxon>Streptosporangiaceae</taxon>
        <taxon>Nonomuraea</taxon>
    </lineage>
</organism>
<gene>
    <name evidence="2" type="ORF">B0I32_108159</name>
</gene>
<keyword evidence="3" id="KW-1185">Reference proteome</keyword>
<name>A0A2T0MZL3_9ACTN</name>
<dbReference type="AlphaFoldDB" id="A0A2T0MZL3"/>
<evidence type="ECO:0000256" key="1">
    <source>
        <dbReference type="SAM" id="Phobius"/>
    </source>
</evidence>
<comment type="caution">
    <text evidence="2">The sequence shown here is derived from an EMBL/GenBank/DDBJ whole genome shotgun (WGS) entry which is preliminary data.</text>
</comment>
<feature type="transmembrane region" description="Helical" evidence="1">
    <location>
        <begin position="29"/>
        <end position="53"/>
    </location>
</feature>
<protein>
    <submittedName>
        <fullName evidence="2">Uncharacterized protein</fullName>
    </submittedName>
</protein>